<dbReference type="Proteomes" id="UP000199259">
    <property type="component" value="Unassembled WGS sequence"/>
</dbReference>
<evidence type="ECO:0000256" key="1">
    <source>
        <dbReference type="SAM" id="Phobius"/>
    </source>
</evidence>
<keyword evidence="1" id="KW-0472">Membrane</keyword>
<sequence length="87" mass="9283">MISDILKITIATNDTNNGRIVIFNEQSRELFHFSEADNISFAESNKISATTASTPYSGSPTGVVIDTALAAEDIVLVVVVIIVLVSI</sequence>
<protein>
    <submittedName>
        <fullName evidence="2">Uncharacterized protein</fullName>
    </submittedName>
</protein>
<evidence type="ECO:0000313" key="2">
    <source>
        <dbReference type="EMBL" id="SDF21897.1"/>
    </source>
</evidence>
<keyword evidence="1" id="KW-0812">Transmembrane</keyword>
<comment type="caution">
    <text evidence="2">The sequence shown here is derived from an EMBL/GenBank/DDBJ whole genome shotgun (WGS) entry which is preliminary data.</text>
</comment>
<keyword evidence="1" id="KW-1133">Transmembrane helix</keyword>
<gene>
    <name evidence="2" type="ORF">SAMN04488589_0016</name>
</gene>
<keyword evidence="3" id="KW-1185">Reference proteome</keyword>
<feature type="transmembrane region" description="Helical" evidence="1">
    <location>
        <begin position="63"/>
        <end position="85"/>
    </location>
</feature>
<reference evidence="2 3" key="1">
    <citation type="submission" date="2016-10" db="EMBL/GenBank/DDBJ databases">
        <authorList>
            <person name="Varghese N."/>
            <person name="Submissions S."/>
        </authorList>
    </citation>
    <scope>NUCLEOTIDE SEQUENCE [LARGE SCALE GENOMIC DNA]</scope>
    <source>
        <strain evidence="2 3">PL 12/M</strain>
    </source>
</reference>
<dbReference type="AlphaFoldDB" id="A0A7Z7AUL5"/>
<dbReference type="EMBL" id="FNCA01000001">
    <property type="protein sequence ID" value="SDF21897.1"/>
    <property type="molecule type" value="Genomic_DNA"/>
</dbReference>
<organism evidence="2 3">
    <name type="scientific">Methanolobus vulcani</name>
    <dbReference type="NCBI Taxonomy" id="38026"/>
    <lineage>
        <taxon>Archaea</taxon>
        <taxon>Methanobacteriati</taxon>
        <taxon>Methanobacteriota</taxon>
        <taxon>Stenosarchaea group</taxon>
        <taxon>Methanomicrobia</taxon>
        <taxon>Methanosarcinales</taxon>
        <taxon>Methanosarcinaceae</taxon>
        <taxon>Methanolobus</taxon>
    </lineage>
</organism>
<proteinExistence type="predicted"/>
<name>A0A7Z7AUL5_9EURY</name>
<evidence type="ECO:0000313" key="3">
    <source>
        <dbReference type="Proteomes" id="UP000199259"/>
    </source>
</evidence>
<accession>A0A7Z7AUL5</accession>